<dbReference type="PANTHER" id="PTHR36852:SF1">
    <property type="entry name" value="PROTEIN GVPL 2"/>
    <property type="match status" value="1"/>
</dbReference>
<dbReference type="Proteomes" id="UP000272474">
    <property type="component" value="Unassembled WGS sequence"/>
</dbReference>
<comment type="caution">
    <text evidence="4">The sequence shown here is derived from an EMBL/GenBank/DDBJ whole genome shotgun (WGS) entry which is preliminary data.</text>
</comment>
<accession>A0A3A9YY51</accession>
<gene>
    <name evidence="4" type="ORF">D7294_17750</name>
</gene>
<keyword evidence="5" id="KW-1185">Reference proteome</keyword>
<dbReference type="GO" id="GO:0031411">
    <property type="term" value="C:gas vesicle"/>
    <property type="evidence" value="ECO:0007669"/>
    <property type="project" value="UniProtKB-SubCell"/>
</dbReference>
<reference evidence="4 5" key="1">
    <citation type="journal article" date="2014" name="Int. J. Syst. Evol. Microbiol.">
        <title>Streptomyces hoynatensis sp. nov., isolated from deep marine sediment.</title>
        <authorList>
            <person name="Veyisoglu A."/>
            <person name="Sahin N."/>
        </authorList>
    </citation>
    <scope>NUCLEOTIDE SEQUENCE [LARGE SCALE GENOMIC DNA]</scope>
    <source>
        <strain evidence="4 5">KCTC 29097</strain>
    </source>
</reference>
<evidence type="ECO:0000256" key="2">
    <source>
        <dbReference type="ARBA" id="ARBA00035108"/>
    </source>
</evidence>
<dbReference type="AlphaFoldDB" id="A0A3A9YY51"/>
<dbReference type="RefSeq" id="WP_120680832.1">
    <property type="nucleotide sequence ID" value="NZ_RBAL01000009.1"/>
</dbReference>
<dbReference type="OrthoDB" id="146444at2"/>
<evidence type="ECO:0000256" key="3">
    <source>
        <dbReference type="ARBA" id="ARBA00035643"/>
    </source>
</evidence>
<name>A0A3A9YY51_9ACTN</name>
<dbReference type="GO" id="GO:0031412">
    <property type="term" value="P:gas vesicle organization"/>
    <property type="evidence" value="ECO:0007669"/>
    <property type="project" value="InterPro"/>
</dbReference>
<evidence type="ECO:0000313" key="4">
    <source>
        <dbReference type="EMBL" id="RKN40913.1"/>
    </source>
</evidence>
<sequence length="282" mass="29771">MTATATTARPARNATAVYVFAVCRGLAAPALAGLPGHRDGGALRLLAAGSLAAVAQEVPAREHDEEALRRRLAEPAELEGYARAHHEVVAAVAAATTAVPLPLATLYLSEERARQAVAGNAARFHRVLDRLTGRAEWGLKLYALPREPAAAAGAAPVPEAGAPQDPPASGRAYLERLRGRQRDREARREAAWLAAERVDAAVGELAVAARRLRCHGQEAGGPERQVLNATYLVDAGRARELAALVARLRRDPALAAHVRLELTGPWAPYSFADEGEAADGEG</sequence>
<dbReference type="PANTHER" id="PTHR36852">
    <property type="entry name" value="PROTEIN GVPL 2"/>
    <property type="match status" value="1"/>
</dbReference>
<proteinExistence type="inferred from homology"/>
<dbReference type="InterPro" id="IPR009430">
    <property type="entry name" value="GvpL/GvpF"/>
</dbReference>
<comment type="similarity">
    <text evidence="3">Belongs to the gas vesicle GvpF/GvpL family.</text>
</comment>
<keyword evidence="1" id="KW-0304">Gas vesicle</keyword>
<evidence type="ECO:0000313" key="5">
    <source>
        <dbReference type="Proteomes" id="UP000272474"/>
    </source>
</evidence>
<evidence type="ECO:0000256" key="1">
    <source>
        <dbReference type="ARBA" id="ARBA00022987"/>
    </source>
</evidence>
<organism evidence="4 5">
    <name type="scientific">Streptomyces hoynatensis</name>
    <dbReference type="NCBI Taxonomy" id="1141874"/>
    <lineage>
        <taxon>Bacteria</taxon>
        <taxon>Bacillati</taxon>
        <taxon>Actinomycetota</taxon>
        <taxon>Actinomycetes</taxon>
        <taxon>Kitasatosporales</taxon>
        <taxon>Streptomycetaceae</taxon>
        <taxon>Streptomyces</taxon>
    </lineage>
</organism>
<dbReference type="Pfam" id="PF06386">
    <property type="entry name" value="GvpL_GvpF"/>
    <property type="match status" value="1"/>
</dbReference>
<dbReference type="EMBL" id="RBAL01000009">
    <property type="protein sequence ID" value="RKN40913.1"/>
    <property type="molecule type" value="Genomic_DNA"/>
</dbReference>
<comment type="subcellular location">
    <subcellularLocation>
        <location evidence="2">Gas vesicle</location>
    </subcellularLocation>
</comment>
<protein>
    <submittedName>
        <fullName evidence="4">Gas vesicle protein</fullName>
    </submittedName>
</protein>